<evidence type="ECO:0000256" key="3">
    <source>
        <dbReference type="ARBA" id="ARBA00022723"/>
    </source>
</evidence>
<dbReference type="EMBL" id="CABFJX010000408">
    <property type="protein sequence ID" value="VTT81683.1"/>
    <property type="molecule type" value="Genomic_DNA"/>
</dbReference>
<dbReference type="Proteomes" id="UP000760494">
    <property type="component" value="Unassembled WGS sequence"/>
</dbReference>
<keyword evidence="3" id="KW-0479">Metal-binding</keyword>
<proteinExistence type="predicted"/>
<evidence type="ECO:0008006" key="8">
    <source>
        <dbReference type="Google" id="ProtNLM"/>
    </source>
</evidence>
<comment type="caution">
    <text evidence="6">The sequence shown here is derived from an EMBL/GenBank/DDBJ whole genome shotgun (WGS) entry which is preliminary data.</text>
</comment>
<comment type="cofactor">
    <cofactor evidence="1">
        <name>heme b</name>
        <dbReference type="ChEBI" id="CHEBI:60344"/>
    </cofactor>
</comment>
<evidence type="ECO:0000256" key="1">
    <source>
        <dbReference type="ARBA" id="ARBA00001970"/>
    </source>
</evidence>
<evidence type="ECO:0000256" key="5">
    <source>
        <dbReference type="ARBA" id="ARBA00023239"/>
    </source>
</evidence>
<dbReference type="AlphaFoldDB" id="A0A9Q9RWE1"/>
<reference evidence="6" key="1">
    <citation type="submission" date="2019-05" db="EMBL/GenBank/DDBJ databases">
        <authorList>
            <person name="Piombo E."/>
        </authorList>
    </citation>
    <scope>NUCLEOTIDE SEQUENCE</scope>
    <source>
        <strain evidence="6">C2S</strain>
    </source>
</reference>
<evidence type="ECO:0000256" key="2">
    <source>
        <dbReference type="ARBA" id="ARBA00022617"/>
    </source>
</evidence>
<keyword evidence="5" id="KW-0456">Lyase</keyword>
<dbReference type="GO" id="GO:0016829">
    <property type="term" value="F:lyase activity"/>
    <property type="evidence" value="ECO:0007669"/>
    <property type="project" value="UniProtKB-KW"/>
</dbReference>
<accession>A0A9Q9RWE1</accession>
<organism evidence="6 7">
    <name type="scientific">Fusarium fujikuroi</name>
    <name type="common">Bakanae and foot rot disease fungus</name>
    <name type="synonym">Gibberella fujikuroi</name>
    <dbReference type="NCBI Taxonomy" id="5127"/>
    <lineage>
        <taxon>Eukaryota</taxon>
        <taxon>Fungi</taxon>
        <taxon>Dikarya</taxon>
        <taxon>Ascomycota</taxon>
        <taxon>Pezizomycotina</taxon>
        <taxon>Sordariomycetes</taxon>
        <taxon>Hypocreomycetidae</taxon>
        <taxon>Hypocreales</taxon>
        <taxon>Nectriaceae</taxon>
        <taxon>Fusarium</taxon>
        <taxon>Fusarium fujikuroi species complex</taxon>
    </lineage>
</organism>
<dbReference type="GO" id="GO:0046872">
    <property type="term" value="F:metal ion binding"/>
    <property type="evidence" value="ECO:0007669"/>
    <property type="project" value="UniProtKB-KW"/>
</dbReference>
<sequence length="300" mass="34319">MFYRAKFQPGDKFIYGIYGIQYQGQSPNTQQLDLIEKFDKLITGQAHLDHITVPGTDGLSTQIWLSYWWPEAHAKWWSSPAVKQFWDELPEDAGMWREILTATANRVQNACTAELRNGMNGVGEMEPFGDKIGYWGCVRHRIPDSKDKDHSGMSAEEKTLWFEEFDELVSGWMGYLAKDTTANGLFDVRMGHVPDFGTFKTGTPVNLNHNRKIELFYWQDMSKFERVGRIHRGHVKLRKRWMEVYGAGGEMGDGKGQINLWEETSILKGSDILAEYVGCREGTGFMAFDKSGIIHSQQVD</sequence>
<dbReference type="InterPro" id="IPR025702">
    <property type="entry name" value="OXD"/>
</dbReference>
<evidence type="ECO:0000313" key="6">
    <source>
        <dbReference type="EMBL" id="VTT81683.1"/>
    </source>
</evidence>
<keyword evidence="4" id="KW-0408">Iron</keyword>
<evidence type="ECO:0000256" key="4">
    <source>
        <dbReference type="ARBA" id="ARBA00023004"/>
    </source>
</evidence>
<keyword evidence="2" id="KW-0349">Heme</keyword>
<dbReference type="Pfam" id="PF13816">
    <property type="entry name" value="Dehydratase_hem"/>
    <property type="match status" value="2"/>
</dbReference>
<evidence type="ECO:0000313" key="7">
    <source>
        <dbReference type="Proteomes" id="UP000760494"/>
    </source>
</evidence>
<gene>
    <name evidence="6" type="ORF">C2S_12113</name>
</gene>
<name>A0A9Q9RWE1_FUSFU</name>
<protein>
    <recommendedName>
        <fullName evidence="8">Aldoxime dehydratase</fullName>
    </recommendedName>
</protein>